<reference evidence="3 4" key="1">
    <citation type="submission" date="2023-05" db="EMBL/GenBank/DDBJ databases">
        <title>Streptantibioticus silvisoli sp. nov., acidotolerant actinomycetes 1 from pine litter.</title>
        <authorList>
            <person name="Swiecimska M."/>
            <person name="Golinska P."/>
            <person name="Sangal V."/>
            <person name="Wachnowicz B."/>
            <person name="Goodfellow M."/>
        </authorList>
    </citation>
    <scope>NUCLEOTIDE SEQUENCE</scope>
    <source>
        <strain evidence="3">SL13</strain>
        <strain evidence="2 4">SL54</strain>
    </source>
</reference>
<organism evidence="3">
    <name type="scientific">Streptantibioticus silvisoli</name>
    <dbReference type="NCBI Taxonomy" id="2705255"/>
    <lineage>
        <taxon>Bacteria</taxon>
        <taxon>Bacillati</taxon>
        <taxon>Actinomycetota</taxon>
        <taxon>Actinomycetes</taxon>
        <taxon>Kitasatosporales</taxon>
        <taxon>Streptomycetaceae</taxon>
        <taxon>Streptantibioticus</taxon>
    </lineage>
</organism>
<sequence>MAITDNVRKALTDTTPFYAAAGTVDLAAEKLREVQPLLEKLRDEAPGRLEKVRATDPKVVQDRVTRQAKDVQARLTEVFGGVELDLRKLRDDAQEFAMQQVGRAAEYAVLAGETYNGLVDRGRGAVRTWRGDAADGVQDLAVTIEPEPVVEPAPTVAAKPAARNGAAKPGQGRKAGQGK</sequence>
<dbReference type="Proteomes" id="UP001156398">
    <property type="component" value="Unassembled WGS sequence"/>
</dbReference>
<comment type="caution">
    <text evidence="3">The sequence shown here is derived from an EMBL/GenBank/DDBJ whole genome shotgun (WGS) entry which is preliminary data.</text>
</comment>
<gene>
    <name evidence="2" type="ORF">POF43_013190</name>
    <name evidence="3" type="ORF">POF50_009075</name>
</gene>
<dbReference type="EMBL" id="JABXJJ020000010">
    <property type="protein sequence ID" value="MDI5969491.1"/>
    <property type="molecule type" value="Genomic_DNA"/>
</dbReference>
<dbReference type="RefSeq" id="WP_271315938.1">
    <property type="nucleotide sequence ID" value="NZ_JAAGKO020000016.1"/>
</dbReference>
<protein>
    <recommendedName>
        <fullName evidence="5">Heparin-binding hemagglutinin</fullName>
    </recommendedName>
</protein>
<keyword evidence="4" id="KW-1185">Reference proteome</keyword>
<evidence type="ECO:0000256" key="1">
    <source>
        <dbReference type="SAM" id="MobiDB-lite"/>
    </source>
</evidence>
<evidence type="ECO:0000313" key="2">
    <source>
        <dbReference type="EMBL" id="MDI5963659.1"/>
    </source>
</evidence>
<evidence type="ECO:0008006" key="5">
    <source>
        <dbReference type="Google" id="ProtNLM"/>
    </source>
</evidence>
<feature type="region of interest" description="Disordered" evidence="1">
    <location>
        <begin position="151"/>
        <end position="179"/>
    </location>
</feature>
<dbReference type="EMBL" id="JAAGKO020000016">
    <property type="protein sequence ID" value="MDI5963659.1"/>
    <property type="molecule type" value="Genomic_DNA"/>
</dbReference>
<feature type="compositionally biased region" description="Low complexity" evidence="1">
    <location>
        <begin position="151"/>
        <end position="170"/>
    </location>
</feature>
<evidence type="ECO:0000313" key="3">
    <source>
        <dbReference type="EMBL" id="MDI5969491.1"/>
    </source>
</evidence>
<proteinExistence type="predicted"/>
<dbReference type="AlphaFoldDB" id="A0AA90JWW6"/>
<name>A0AA90JWW6_9ACTN</name>
<evidence type="ECO:0000313" key="4">
    <source>
        <dbReference type="Proteomes" id="UP001156398"/>
    </source>
</evidence>
<accession>A0AA90JWW6</accession>